<dbReference type="SUPFAM" id="SSF52540">
    <property type="entry name" value="P-loop containing nucleoside triphosphate hydrolases"/>
    <property type="match status" value="1"/>
</dbReference>
<reference evidence="6" key="1">
    <citation type="journal article" date="2019" name="Int. J. Syst. Evol. Microbiol.">
        <title>The Global Catalogue of Microorganisms (GCM) 10K type strain sequencing project: providing services to taxonomists for standard genome sequencing and annotation.</title>
        <authorList>
            <consortium name="The Broad Institute Genomics Platform"/>
            <consortium name="The Broad Institute Genome Sequencing Center for Infectious Disease"/>
            <person name="Wu L."/>
            <person name="Ma J."/>
        </authorList>
    </citation>
    <scope>NUCLEOTIDE SEQUENCE [LARGE SCALE GENOMIC DNA]</scope>
    <source>
        <strain evidence="6">ZS-35-S2</strain>
    </source>
</reference>
<dbReference type="CDD" id="cd03219">
    <property type="entry name" value="ABC_Mj1267_LivG_branched"/>
    <property type="match status" value="1"/>
</dbReference>
<keyword evidence="1" id="KW-0813">Transport</keyword>
<dbReference type="InterPro" id="IPR032823">
    <property type="entry name" value="BCA_ABC_TP_C"/>
</dbReference>
<comment type="caution">
    <text evidence="5">The sequence shown here is derived from an EMBL/GenBank/DDBJ whole genome shotgun (WGS) entry which is preliminary data.</text>
</comment>
<dbReference type="Pfam" id="PF12399">
    <property type="entry name" value="BCA_ABC_TP_C"/>
    <property type="match status" value="1"/>
</dbReference>
<dbReference type="EMBL" id="JBHUIJ010000013">
    <property type="protein sequence ID" value="MFD2238072.1"/>
    <property type="molecule type" value="Genomic_DNA"/>
</dbReference>
<evidence type="ECO:0000256" key="2">
    <source>
        <dbReference type="ARBA" id="ARBA00022741"/>
    </source>
</evidence>
<proteinExistence type="predicted"/>
<evidence type="ECO:0000259" key="4">
    <source>
        <dbReference type="PROSITE" id="PS50893"/>
    </source>
</evidence>
<organism evidence="5 6">
    <name type="scientific">Aureimonas populi</name>
    <dbReference type="NCBI Taxonomy" id="1701758"/>
    <lineage>
        <taxon>Bacteria</taxon>
        <taxon>Pseudomonadati</taxon>
        <taxon>Pseudomonadota</taxon>
        <taxon>Alphaproteobacteria</taxon>
        <taxon>Hyphomicrobiales</taxon>
        <taxon>Aurantimonadaceae</taxon>
        <taxon>Aureimonas</taxon>
    </lineage>
</organism>
<feature type="domain" description="ABC transporter" evidence="4">
    <location>
        <begin position="14"/>
        <end position="255"/>
    </location>
</feature>
<dbReference type="Proteomes" id="UP001597371">
    <property type="component" value="Unassembled WGS sequence"/>
</dbReference>
<protein>
    <submittedName>
        <fullName evidence="5">ABC transporter ATP-binding protein</fullName>
    </submittedName>
</protein>
<evidence type="ECO:0000256" key="1">
    <source>
        <dbReference type="ARBA" id="ARBA00022448"/>
    </source>
</evidence>
<name>A0ABW5CN13_9HYPH</name>
<dbReference type="GO" id="GO:0005524">
    <property type="term" value="F:ATP binding"/>
    <property type="evidence" value="ECO:0007669"/>
    <property type="project" value="UniProtKB-KW"/>
</dbReference>
<evidence type="ECO:0000256" key="3">
    <source>
        <dbReference type="ARBA" id="ARBA00022840"/>
    </source>
</evidence>
<dbReference type="InterPro" id="IPR003593">
    <property type="entry name" value="AAA+_ATPase"/>
</dbReference>
<sequence>MSGQAAAARAAEALAVERVSVSFGELKAVREVSLRLPQGARHALIGPNGAGKSTLVGAITGAVSASGGRVLLNGEDLTRLGISARARRGLARTFQITSLFPEMTAIDSVALAIAEREGLTWRFLAPLGSRAAVMDEAREILEELGLADLLGRVVGELAYGHQRVMEIAIALASRPRVLLLDEPAAGIPAGESQRLFEVLERLSRDVTVLFIEHDMHLVRRFARRVTVLAAGQVLAEGTPAEVAADAGVRDAYLGTRGVRH</sequence>
<keyword evidence="2" id="KW-0547">Nucleotide-binding</keyword>
<evidence type="ECO:0000313" key="5">
    <source>
        <dbReference type="EMBL" id="MFD2238072.1"/>
    </source>
</evidence>
<keyword evidence="3 5" id="KW-0067">ATP-binding</keyword>
<dbReference type="InterPro" id="IPR003439">
    <property type="entry name" value="ABC_transporter-like_ATP-bd"/>
</dbReference>
<dbReference type="InterPro" id="IPR027417">
    <property type="entry name" value="P-loop_NTPase"/>
</dbReference>
<dbReference type="RefSeq" id="WP_209739141.1">
    <property type="nucleotide sequence ID" value="NZ_CP072611.1"/>
</dbReference>
<dbReference type="Gene3D" id="3.40.50.300">
    <property type="entry name" value="P-loop containing nucleotide triphosphate hydrolases"/>
    <property type="match status" value="1"/>
</dbReference>
<dbReference type="SMART" id="SM00382">
    <property type="entry name" value="AAA"/>
    <property type="match status" value="1"/>
</dbReference>
<gene>
    <name evidence="5" type="ORF">ACFSKQ_11440</name>
</gene>
<dbReference type="InterPro" id="IPR051120">
    <property type="entry name" value="ABC_AA/LPS_Transport"/>
</dbReference>
<accession>A0ABW5CN13</accession>
<dbReference type="Pfam" id="PF00005">
    <property type="entry name" value="ABC_tran"/>
    <property type="match status" value="1"/>
</dbReference>
<dbReference type="PANTHER" id="PTHR45772">
    <property type="entry name" value="CONSERVED COMPONENT OF ABC TRANSPORTER FOR NATURAL AMINO ACIDS-RELATED"/>
    <property type="match status" value="1"/>
</dbReference>
<dbReference type="PROSITE" id="PS50893">
    <property type="entry name" value="ABC_TRANSPORTER_2"/>
    <property type="match status" value="1"/>
</dbReference>
<dbReference type="PANTHER" id="PTHR45772:SF2">
    <property type="entry name" value="ABC TRANSPORTER ATP-BINDING PROTEIN"/>
    <property type="match status" value="1"/>
</dbReference>
<keyword evidence="6" id="KW-1185">Reference proteome</keyword>
<evidence type="ECO:0000313" key="6">
    <source>
        <dbReference type="Proteomes" id="UP001597371"/>
    </source>
</evidence>